<feature type="domain" description="SAP" evidence="1">
    <location>
        <begin position="287"/>
        <end position="321"/>
    </location>
</feature>
<reference evidence="2" key="1">
    <citation type="submission" date="2023-03" db="EMBL/GenBank/DDBJ databases">
        <title>Lomoglobus Profundus gen. nov., sp. nov., a novel member of the phylum Verrucomicrobia, isolated from deep-marine sediment of South China Sea.</title>
        <authorList>
            <person name="Ahmad T."/>
            <person name="Ishaq S.E."/>
            <person name="Wang F."/>
        </authorList>
    </citation>
    <scope>NUCLEOTIDE SEQUENCE</scope>
    <source>
        <strain evidence="2">LMO-M01</strain>
    </source>
</reference>
<evidence type="ECO:0000313" key="3">
    <source>
        <dbReference type="Proteomes" id="UP001218638"/>
    </source>
</evidence>
<sequence>MKIAKAVDHIGTSLVLKRISSAYVIDYRNLTDDEIRAALKKTSPQYYYASNVKSALNELLYRADRQHRILVRLILKEILLNKDSYLADEKETSDDIIAYEQSIIDRSNEDILKNGVARSEQLELFKFVLETAWENQAQVSNDEFNLIEKLRVRLKITEREYRTIEAGLNRFPSLGNVLHTRTEIEETRRLLQSKGLLFSIRNEDGTDFDLIPDEIARVLREVLHVTIKTHGYHELLNYKAVRSKPYLFDAIRKCDISADKTTTLAELQQIVQEQVPPSTLLGGISPRDGLEVEVLKKWCAELGQIVSGTKAELIDRLIGFYDNLLQRTETAGDDRQVWYDHFEQLAARDLQFLRGQQLIEKDLECEARFEDATDFLFENRLHHKPLKLIGSAHADGILSFRDKVIIWDNKSKESPVHLKDHIKQFENYIKTSERPVAGFWVIGPDFTIESQMLAMQFTVDCGATVTLIKAGDLKQIAENWHKRNAGKSDDPFPLGYLLQPGLLNPVLVAAS</sequence>
<organism evidence="2 3">
    <name type="scientific">Synoicihabitans lomoniglobus</name>
    <dbReference type="NCBI Taxonomy" id="2909285"/>
    <lineage>
        <taxon>Bacteria</taxon>
        <taxon>Pseudomonadati</taxon>
        <taxon>Verrucomicrobiota</taxon>
        <taxon>Opitutia</taxon>
        <taxon>Opitutales</taxon>
        <taxon>Opitutaceae</taxon>
        <taxon>Synoicihabitans</taxon>
    </lineage>
</organism>
<dbReference type="PROSITE" id="PS50800">
    <property type="entry name" value="SAP"/>
    <property type="match status" value="1"/>
</dbReference>
<dbReference type="SMART" id="SM00513">
    <property type="entry name" value="SAP"/>
    <property type="match status" value="1"/>
</dbReference>
<accession>A0AAF0A210</accession>
<dbReference type="Proteomes" id="UP001218638">
    <property type="component" value="Chromosome"/>
</dbReference>
<evidence type="ECO:0000313" key="2">
    <source>
        <dbReference type="EMBL" id="WED65587.1"/>
    </source>
</evidence>
<keyword evidence="3" id="KW-1185">Reference proteome</keyword>
<dbReference type="EMBL" id="CP119075">
    <property type="protein sequence ID" value="WED65587.1"/>
    <property type="molecule type" value="Genomic_DNA"/>
</dbReference>
<dbReference type="RefSeq" id="WP_330930118.1">
    <property type="nucleotide sequence ID" value="NZ_CP119075.1"/>
</dbReference>
<gene>
    <name evidence="2" type="ORF">PXH66_01820</name>
</gene>
<protein>
    <submittedName>
        <fullName evidence="2">SAP domain-containing protein</fullName>
    </submittedName>
</protein>
<name>A0AAF0A210_9BACT</name>
<dbReference type="KEGG" id="slom:PXH66_01820"/>
<dbReference type="InterPro" id="IPR003034">
    <property type="entry name" value="SAP_dom"/>
</dbReference>
<dbReference type="AlphaFoldDB" id="A0AAF0A210"/>
<evidence type="ECO:0000259" key="1">
    <source>
        <dbReference type="PROSITE" id="PS50800"/>
    </source>
</evidence>
<proteinExistence type="predicted"/>